<evidence type="ECO:0000256" key="1">
    <source>
        <dbReference type="SAM" id="MobiDB-lite"/>
    </source>
</evidence>
<dbReference type="EMBL" id="JABSTU010000004">
    <property type="protein sequence ID" value="KAH8033674.1"/>
    <property type="molecule type" value="Genomic_DNA"/>
</dbReference>
<protein>
    <submittedName>
        <fullName evidence="2">Uncharacterized protein</fullName>
    </submittedName>
</protein>
<keyword evidence="3" id="KW-1185">Reference proteome</keyword>
<name>A0A9J6EH92_RHIMP</name>
<evidence type="ECO:0000313" key="3">
    <source>
        <dbReference type="Proteomes" id="UP000821866"/>
    </source>
</evidence>
<dbReference type="Proteomes" id="UP000821866">
    <property type="component" value="Chromosome 2"/>
</dbReference>
<feature type="region of interest" description="Disordered" evidence="1">
    <location>
        <begin position="49"/>
        <end position="70"/>
    </location>
</feature>
<evidence type="ECO:0000313" key="2">
    <source>
        <dbReference type="EMBL" id="KAH8033674.1"/>
    </source>
</evidence>
<organism evidence="2 3">
    <name type="scientific">Rhipicephalus microplus</name>
    <name type="common">Cattle tick</name>
    <name type="synonym">Boophilus microplus</name>
    <dbReference type="NCBI Taxonomy" id="6941"/>
    <lineage>
        <taxon>Eukaryota</taxon>
        <taxon>Metazoa</taxon>
        <taxon>Ecdysozoa</taxon>
        <taxon>Arthropoda</taxon>
        <taxon>Chelicerata</taxon>
        <taxon>Arachnida</taxon>
        <taxon>Acari</taxon>
        <taxon>Parasitiformes</taxon>
        <taxon>Ixodida</taxon>
        <taxon>Ixodoidea</taxon>
        <taxon>Ixodidae</taxon>
        <taxon>Rhipicephalinae</taxon>
        <taxon>Rhipicephalus</taxon>
        <taxon>Boophilus</taxon>
    </lineage>
</organism>
<reference evidence="2" key="1">
    <citation type="journal article" date="2020" name="Cell">
        <title>Large-Scale Comparative Analyses of Tick Genomes Elucidate Their Genetic Diversity and Vector Capacities.</title>
        <authorList>
            <consortium name="Tick Genome and Microbiome Consortium (TIGMIC)"/>
            <person name="Jia N."/>
            <person name="Wang J."/>
            <person name="Shi W."/>
            <person name="Du L."/>
            <person name="Sun Y."/>
            <person name="Zhan W."/>
            <person name="Jiang J.F."/>
            <person name="Wang Q."/>
            <person name="Zhang B."/>
            <person name="Ji P."/>
            <person name="Bell-Sakyi L."/>
            <person name="Cui X.M."/>
            <person name="Yuan T.T."/>
            <person name="Jiang B.G."/>
            <person name="Yang W.F."/>
            <person name="Lam T.T."/>
            <person name="Chang Q.C."/>
            <person name="Ding S.J."/>
            <person name="Wang X.J."/>
            <person name="Zhu J.G."/>
            <person name="Ruan X.D."/>
            <person name="Zhao L."/>
            <person name="Wei J.T."/>
            <person name="Ye R.Z."/>
            <person name="Que T.C."/>
            <person name="Du C.H."/>
            <person name="Zhou Y.H."/>
            <person name="Cheng J.X."/>
            <person name="Dai P.F."/>
            <person name="Guo W.B."/>
            <person name="Han X.H."/>
            <person name="Huang E.J."/>
            <person name="Li L.F."/>
            <person name="Wei W."/>
            <person name="Gao Y.C."/>
            <person name="Liu J.Z."/>
            <person name="Shao H.Z."/>
            <person name="Wang X."/>
            <person name="Wang C.C."/>
            <person name="Yang T.C."/>
            <person name="Huo Q.B."/>
            <person name="Li W."/>
            <person name="Chen H.Y."/>
            <person name="Chen S.E."/>
            <person name="Zhou L.G."/>
            <person name="Ni X.B."/>
            <person name="Tian J.H."/>
            <person name="Sheng Y."/>
            <person name="Liu T."/>
            <person name="Pan Y.S."/>
            <person name="Xia L.Y."/>
            <person name="Li J."/>
            <person name="Zhao F."/>
            <person name="Cao W.C."/>
        </authorList>
    </citation>
    <scope>NUCLEOTIDE SEQUENCE</scope>
    <source>
        <strain evidence="2">Rmic-2018</strain>
    </source>
</reference>
<dbReference type="AlphaFoldDB" id="A0A9J6EH92"/>
<reference evidence="2" key="2">
    <citation type="submission" date="2021-09" db="EMBL/GenBank/DDBJ databases">
        <authorList>
            <person name="Jia N."/>
            <person name="Wang J."/>
            <person name="Shi W."/>
            <person name="Du L."/>
            <person name="Sun Y."/>
            <person name="Zhan W."/>
            <person name="Jiang J."/>
            <person name="Wang Q."/>
            <person name="Zhang B."/>
            <person name="Ji P."/>
            <person name="Sakyi L.B."/>
            <person name="Cui X."/>
            <person name="Yuan T."/>
            <person name="Jiang B."/>
            <person name="Yang W."/>
            <person name="Lam T.T.-Y."/>
            <person name="Chang Q."/>
            <person name="Ding S."/>
            <person name="Wang X."/>
            <person name="Zhu J."/>
            <person name="Ruan X."/>
            <person name="Zhao L."/>
            <person name="Wei J."/>
            <person name="Que T."/>
            <person name="Du C."/>
            <person name="Cheng J."/>
            <person name="Dai P."/>
            <person name="Han X."/>
            <person name="Huang E."/>
            <person name="Gao Y."/>
            <person name="Liu J."/>
            <person name="Shao H."/>
            <person name="Ye R."/>
            <person name="Li L."/>
            <person name="Wei W."/>
            <person name="Wang X."/>
            <person name="Wang C."/>
            <person name="Huo Q."/>
            <person name="Li W."/>
            <person name="Guo W."/>
            <person name="Chen H."/>
            <person name="Chen S."/>
            <person name="Zhou L."/>
            <person name="Zhou L."/>
            <person name="Ni X."/>
            <person name="Tian J."/>
            <person name="Zhou Y."/>
            <person name="Sheng Y."/>
            <person name="Liu T."/>
            <person name="Pan Y."/>
            <person name="Xia L."/>
            <person name="Li J."/>
            <person name="Zhao F."/>
            <person name="Cao W."/>
        </authorList>
    </citation>
    <scope>NUCLEOTIDE SEQUENCE</scope>
    <source>
        <strain evidence="2">Rmic-2018</strain>
        <tissue evidence="2">Larvae</tissue>
    </source>
</reference>
<sequence length="94" mass="10048">MKSRMTCPYGVAENVPSRAVAMSNAMYAPNALEGTYVAMGGYDQCLRTRVRSPDGSPQPPDGLITASKGRTHPRRTLCTLDVHEAGPHLCGSLT</sequence>
<comment type="caution">
    <text evidence="2">The sequence shown here is derived from an EMBL/GenBank/DDBJ whole genome shotgun (WGS) entry which is preliminary data.</text>
</comment>
<gene>
    <name evidence="2" type="ORF">HPB51_015296</name>
</gene>
<proteinExistence type="predicted"/>
<accession>A0A9J6EH92</accession>